<protein>
    <submittedName>
        <fullName evidence="1">Uncharacterized protein</fullName>
    </submittedName>
</protein>
<accession>A0A176S3R8</accession>
<keyword evidence="2" id="KW-1185">Reference proteome</keyword>
<dbReference type="EMBL" id="LUTY01000860">
    <property type="protein sequence ID" value="OAD22577.1"/>
    <property type="molecule type" value="Genomic_DNA"/>
</dbReference>
<evidence type="ECO:0000313" key="2">
    <source>
        <dbReference type="Proteomes" id="UP000076962"/>
    </source>
</evidence>
<dbReference type="Proteomes" id="UP000076962">
    <property type="component" value="Unassembled WGS sequence"/>
</dbReference>
<organism evidence="1 2">
    <name type="scientific">Candidatus Thiomargarita nelsonii</name>
    <dbReference type="NCBI Taxonomy" id="1003181"/>
    <lineage>
        <taxon>Bacteria</taxon>
        <taxon>Pseudomonadati</taxon>
        <taxon>Pseudomonadota</taxon>
        <taxon>Gammaproteobacteria</taxon>
        <taxon>Thiotrichales</taxon>
        <taxon>Thiotrichaceae</taxon>
        <taxon>Thiomargarita</taxon>
    </lineage>
</organism>
<sequence length="65" mass="6580">MPQTSASNPLLAIEAIVAVSRASLSVMAGKMPGNRLANIVLPVPGGPIINKLCPPAAATSRARFA</sequence>
<gene>
    <name evidence="1" type="ORF">THIOM_001610</name>
</gene>
<proteinExistence type="predicted"/>
<name>A0A176S3R8_9GAMM</name>
<dbReference type="AlphaFoldDB" id="A0A176S3R8"/>
<comment type="caution">
    <text evidence="1">The sequence shown here is derived from an EMBL/GenBank/DDBJ whole genome shotgun (WGS) entry which is preliminary data.</text>
</comment>
<reference evidence="1 2" key="1">
    <citation type="submission" date="2016-05" db="EMBL/GenBank/DDBJ databases">
        <title>Single-cell genome of chain-forming Candidatus Thiomargarita nelsonii and comparison to other large sulfur-oxidizing bacteria.</title>
        <authorList>
            <person name="Winkel M."/>
            <person name="Salman V."/>
            <person name="Woyke T."/>
            <person name="Schulz-Vogt H."/>
            <person name="Richter M."/>
            <person name="Flood B."/>
            <person name="Bailey J."/>
            <person name="Amann R."/>
            <person name="Mussmann M."/>
        </authorList>
    </citation>
    <scope>NUCLEOTIDE SEQUENCE [LARGE SCALE GENOMIC DNA]</scope>
    <source>
        <strain evidence="1 2">THI036</strain>
    </source>
</reference>
<evidence type="ECO:0000313" key="1">
    <source>
        <dbReference type="EMBL" id="OAD22577.1"/>
    </source>
</evidence>